<evidence type="ECO:0000256" key="5">
    <source>
        <dbReference type="ARBA" id="ARBA00022490"/>
    </source>
</evidence>
<evidence type="ECO:0008006" key="16">
    <source>
        <dbReference type="Google" id="ProtNLM"/>
    </source>
</evidence>
<evidence type="ECO:0000313" key="14">
    <source>
        <dbReference type="EnsemblMetazoa" id="XP_022655622"/>
    </source>
</evidence>
<dbReference type="GO" id="GO:0016012">
    <property type="term" value="C:sarcoglycan complex"/>
    <property type="evidence" value="ECO:0007669"/>
    <property type="project" value="InterPro"/>
</dbReference>
<dbReference type="GO" id="GO:0042383">
    <property type="term" value="C:sarcolemma"/>
    <property type="evidence" value="ECO:0007669"/>
    <property type="project" value="UniProtKB-SubCell"/>
</dbReference>
<dbReference type="InParanoid" id="A0A7M7JQE7"/>
<keyword evidence="15" id="KW-1185">Reference proteome</keyword>
<dbReference type="InterPro" id="IPR006875">
    <property type="entry name" value="Sarcoglycan"/>
</dbReference>
<evidence type="ECO:0000256" key="6">
    <source>
        <dbReference type="ARBA" id="ARBA00022692"/>
    </source>
</evidence>
<dbReference type="KEGG" id="vde:111248109"/>
<accession>A0A7M7JQE7</accession>
<dbReference type="Pfam" id="PF04790">
    <property type="entry name" value="Sarcoglycan_1"/>
    <property type="match status" value="1"/>
</dbReference>
<dbReference type="AlphaFoldDB" id="A0A7M7JQE7"/>
<feature type="transmembrane region" description="Helical" evidence="13">
    <location>
        <begin position="50"/>
        <end position="74"/>
    </location>
</feature>
<evidence type="ECO:0000256" key="3">
    <source>
        <dbReference type="ARBA" id="ARBA00007574"/>
    </source>
</evidence>
<keyword evidence="6 13" id="KW-0812">Transmembrane</keyword>
<keyword evidence="4" id="KW-1003">Cell membrane</keyword>
<evidence type="ECO:0000256" key="4">
    <source>
        <dbReference type="ARBA" id="ARBA00022475"/>
    </source>
</evidence>
<organism evidence="14 15">
    <name type="scientific">Varroa destructor</name>
    <name type="common">Honeybee mite</name>
    <dbReference type="NCBI Taxonomy" id="109461"/>
    <lineage>
        <taxon>Eukaryota</taxon>
        <taxon>Metazoa</taxon>
        <taxon>Ecdysozoa</taxon>
        <taxon>Arthropoda</taxon>
        <taxon>Chelicerata</taxon>
        <taxon>Arachnida</taxon>
        <taxon>Acari</taxon>
        <taxon>Parasitiformes</taxon>
        <taxon>Mesostigmata</taxon>
        <taxon>Gamasina</taxon>
        <taxon>Dermanyssoidea</taxon>
        <taxon>Varroidae</taxon>
        <taxon>Varroa</taxon>
    </lineage>
</organism>
<keyword evidence="10" id="KW-1015">Disulfide bond</keyword>
<dbReference type="OrthoDB" id="8881719at2759"/>
<comment type="similarity">
    <text evidence="3">Belongs to the sarcoglycan beta/delta/gamma/zeta family.</text>
</comment>
<evidence type="ECO:0000313" key="15">
    <source>
        <dbReference type="Proteomes" id="UP000594260"/>
    </source>
</evidence>
<dbReference type="RefSeq" id="XP_022655622.1">
    <property type="nucleotide sequence ID" value="XM_022799887.1"/>
</dbReference>
<evidence type="ECO:0000256" key="8">
    <source>
        <dbReference type="ARBA" id="ARBA00022989"/>
    </source>
</evidence>
<protein>
    <recommendedName>
        <fullName evidence="16">Zeta-sarcoglycan</fullName>
    </recommendedName>
</protein>
<name>A0A7M7JQE7_VARDE</name>
<evidence type="ECO:0000256" key="1">
    <source>
        <dbReference type="ARBA" id="ARBA00004245"/>
    </source>
</evidence>
<keyword evidence="12" id="KW-0206">Cytoskeleton</keyword>
<evidence type="ECO:0000256" key="12">
    <source>
        <dbReference type="ARBA" id="ARBA00023212"/>
    </source>
</evidence>
<evidence type="ECO:0000256" key="11">
    <source>
        <dbReference type="ARBA" id="ARBA00023180"/>
    </source>
</evidence>
<evidence type="ECO:0000256" key="2">
    <source>
        <dbReference type="ARBA" id="ARBA00004274"/>
    </source>
</evidence>
<keyword evidence="11" id="KW-0325">Glycoprotein</keyword>
<reference evidence="14" key="1">
    <citation type="submission" date="2021-01" db="UniProtKB">
        <authorList>
            <consortium name="EnsemblMetazoa"/>
        </authorList>
    </citation>
    <scope>IDENTIFICATION</scope>
</reference>
<evidence type="ECO:0000256" key="7">
    <source>
        <dbReference type="ARBA" id="ARBA00022968"/>
    </source>
</evidence>
<proteinExistence type="inferred from homology"/>
<evidence type="ECO:0000256" key="10">
    <source>
        <dbReference type="ARBA" id="ARBA00023157"/>
    </source>
</evidence>
<comment type="subcellular location">
    <subcellularLocation>
        <location evidence="2">Cell membrane</location>
        <location evidence="2">Sarcolemma</location>
        <topology evidence="2">Single-pass type II membrane protein</topology>
    </subcellularLocation>
    <subcellularLocation>
        <location evidence="1">Cytoplasm</location>
        <location evidence="1">Cytoskeleton</location>
    </subcellularLocation>
</comment>
<evidence type="ECO:0000256" key="9">
    <source>
        <dbReference type="ARBA" id="ARBA00023136"/>
    </source>
</evidence>
<dbReference type="InterPro" id="IPR039972">
    <property type="entry name" value="Sarcoglycan_gamma/delta/zeta"/>
</dbReference>
<dbReference type="EnsemblMetazoa" id="XM_022799887">
    <property type="protein sequence ID" value="XP_022655622"/>
    <property type="gene ID" value="LOC111248109"/>
</dbReference>
<sequence>MATEHRGDCQQVVPLQDGNGHVRLTKNPIIVSSSTTGRVRSACISSKSTLAFHLLVALTVTVVCVNLAMNIFLIRVLQLTRTGMSSVKFSPSSGIWLRDRAVFADLLRTTRLSHVNYNRQEQRHEGLLMSSEKDVHIESNNRAGKVNSLSMSAGGLEVRGDAFEVFGLSPGRGVLFRAGQDEIVIAANEVPVSAPNGFILRGSLQANTVRGSPRYDLRLESPLKEVNVQSAGDVLVESKTEHINVKSVDTVNIISQDGMISLSSHKLEIKDLPIAAMRSVRVKRNEPEQLLENNVEDWQTEIRSQMGQDPMRLVDRSHDMSIDSTRDDEAESFALCACKNGKIFVVGPDDECQASPVFCNEPTANSNSNE</sequence>
<dbReference type="PANTHER" id="PTHR12939:SF10">
    <property type="entry name" value="EG:4F1.1 PROTEIN"/>
    <property type="match status" value="1"/>
</dbReference>
<keyword evidence="9 13" id="KW-0472">Membrane</keyword>
<keyword evidence="5" id="KW-0963">Cytoplasm</keyword>
<dbReference type="PANTHER" id="PTHR12939">
    <property type="entry name" value="SARCOGLYCAN"/>
    <property type="match status" value="1"/>
</dbReference>
<dbReference type="Proteomes" id="UP000594260">
    <property type="component" value="Unplaced"/>
</dbReference>
<evidence type="ECO:0000256" key="13">
    <source>
        <dbReference type="SAM" id="Phobius"/>
    </source>
</evidence>
<keyword evidence="8 13" id="KW-1133">Transmembrane helix</keyword>
<dbReference type="GO" id="GO:0005856">
    <property type="term" value="C:cytoskeleton"/>
    <property type="evidence" value="ECO:0007669"/>
    <property type="project" value="UniProtKB-SubCell"/>
</dbReference>
<dbReference type="GeneID" id="111248109"/>
<keyword evidence="7" id="KW-0735">Signal-anchor</keyword>